<evidence type="ECO:0000313" key="3">
    <source>
        <dbReference type="Proteomes" id="UP000598997"/>
    </source>
</evidence>
<keyword evidence="1" id="KW-0812">Transmembrane</keyword>
<gene>
    <name evidence="2" type="ORF">GCM10010989_05010</name>
</gene>
<evidence type="ECO:0008006" key="4">
    <source>
        <dbReference type="Google" id="ProtNLM"/>
    </source>
</evidence>
<accession>A0A916Y854</accession>
<comment type="caution">
    <text evidence="2">The sequence shown here is derived from an EMBL/GenBank/DDBJ whole genome shotgun (WGS) entry which is preliminary data.</text>
</comment>
<evidence type="ECO:0000313" key="2">
    <source>
        <dbReference type="EMBL" id="GGD33844.1"/>
    </source>
</evidence>
<feature type="transmembrane region" description="Helical" evidence="1">
    <location>
        <begin position="89"/>
        <end position="110"/>
    </location>
</feature>
<keyword evidence="1" id="KW-1133">Transmembrane helix</keyword>
<feature type="transmembrane region" description="Helical" evidence="1">
    <location>
        <begin position="57"/>
        <end position="77"/>
    </location>
</feature>
<dbReference type="AlphaFoldDB" id="A0A916Y854"/>
<sequence length="261" mass="27349">MLRAGQASMERVASGPVAKVLTLRSARVSSLHAPSAPMFCLVALAVLFGGGVSPAPAAEIVVIVVAITFAALGVIFSPGRDLRIGPVHWAIAILLPALAVLQLLPLPLAFRQTLPPGSQLAAVLQAGGSGWPDAMRLAVMAFPWGTGLGTFEQPFPLVESLTAVDATHANRAHSDWLEFLVEAGVFAVVATGWIATRIVKHMTILIKSRLARGDLFVFAVLAIVGLHALVDYPFRSLSLAVVSATALVLMLSAERGVANEE</sequence>
<organism evidence="2 3">
    <name type="scientific">Croceicoccus pelagius</name>
    <dbReference type="NCBI Taxonomy" id="1703341"/>
    <lineage>
        <taxon>Bacteria</taxon>
        <taxon>Pseudomonadati</taxon>
        <taxon>Pseudomonadota</taxon>
        <taxon>Alphaproteobacteria</taxon>
        <taxon>Sphingomonadales</taxon>
        <taxon>Erythrobacteraceae</taxon>
        <taxon>Croceicoccus</taxon>
    </lineage>
</organism>
<keyword evidence="1" id="KW-0472">Membrane</keyword>
<protein>
    <recommendedName>
        <fullName evidence="4">O-antigen ligase family protein</fullName>
    </recommendedName>
</protein>
<feature type="transmembrane region" description="Helical" evidence="1">
    <location>
        <begin position="211"/>
        <end position="230"/>
    </location>
</feature>
<keyword evidence="3" id="KW-1185">Reference proteome</keyword>
<dbReference type="EMBL" id="BMIO01000001">
    <property type="protein sequence ID" value="GGD33844.1"/>
    <property type="molecule type" value="Genomic_DNA"/>
</dbReference>
<reference evidence="2 3" key="1">
    <citation type="journal article" date="2014" name="Int. J. Syst. Evol. Microbiol.">
        <title>Complete genome sequence of Corynebacterium casei LMG S-19264T (=DSM 44701T), isolated from a smear-ripened cheese.</title>
        <authorList>
            <consortium name="US DOE Joint Genome Institute (JGI-PGF)"/>
            <person name="Walter F."/>
            <person name="Albersmeier A."/>
            <person name="Kalinowski J."/>
            <person name="Ruckert C."/>
        </authorList>
    </citation>
    <scope>NUCLEOTIDE SEQUENCE [LARGE SCALE GENOMIC DNA]</scope>
    <source>
        <strain evidence="2 3">CGMCC 1.15358</strain>
    </source>
</reference>
<dbReference type="RefSeq" id="WP_156521764.1">
    <property type="nucleotide sequence ID" value="NZ_BMIO01000001.1"/>
</dbReference>
<proteinExistence type="predicted"/>
<feature type="transmembrane region" description="Helical" evidence="1">
    <location>
        <begin position="179"/>
        <end position="199"/>
    </location>
</feature>
<dbReference type="OrthoDB" id="7628239at2"/>
<feature type="transmembrane region" description="Helical" evidence="1">
    <location>
        <begin position="31"/>
        <end position="51"/>
    </location>
</feature>
<dbReference type="Proteomes" id="UP000598997">
    <property type="component" value="Unassembled WGS sequence"/>
</dbReference>
<evidence type="ECO:0000256" key="1">
    <source>
        <dbReference type="SAM" id="Phobius"/>
    </source>
</evidence>
<name>A0A916Y854_9SPHN</name>